<keyword evidence="3" id="KW-0067">ATP-binding</keyword>
<dbReference type="CDD" id="cd02035">
    <property type="entry name" value="ArsA"/>
    <property type="match status" value="1"/>
</dbReference>
<protein>
    <submittedName>
        <fullName evidence="3">Arsenite efflux ATP-binding protein ArsA</fullName>
    </submittedName>
</protein>
<organism evidence="3 4">
    <name type="scientific">Propioniferax innocua</name>
    <dbReference type="NCBI Taxonomy" id="1753"/>
    <lineage>
        <taxon>Bacteria</taxon>
        <taxon>Bacillati</taxon>
        <taxon>Actinomycetota</taxon>
        <taxon>Actinomycetes</taxon>
        <taxon>Propionibacteriales</taxon>
        <taxon>Propionibacteriaceae</taxon>
        <taxon>Propioniferax</taxon>
    </lineage>
</organism>
<accession>A0A542ZDI2</accession>
<evidence type="ECO:0000313" key="4">
    <source>
        <dbReference type="Proteomes" id="UP000316196"/>
    </source>
</evidence>
<dbReference type="Proteomes" id="UP000316196">
    <property type="component" value="Unassembled WGS sequence"/>
</dbReference>
<keyword evidence="3" id="KW-0547">Nucleotide-binding</keyword>
<dbReference type="OrthoDB" id="9780677at2"/>
<dbReference type="InterPro" id="IPR025723">
    <property type="entry name" value="ArsA/GET3_ATPase-like"/>
</dbReference>
<reference evidence="3 4" key="1">
    <citation type="submission" date="2019-06" db="EMBL/GenBank/DDBJ databases">
        <title>Sequencing the genomes of 1000 actinobacteria strains.</title>
        <authorList>
            <person name="Klenk H.-P."/>
        </authorList>
    </citation>
    <scope>NUCLEOTIDE SEQUENCE [LARGE SCALE GENOMIC DNA]</scope>
    <source>
        <strain evidence="3 4">DSM 8251</strain>
    </source>
</reference>
<dbReference type="SUPFAM" id="SSF52540">
    <property type="entry name" value="P-loop containing nucleoside triphosphate hydrolases"/>
    <property type="match status" value="1"/>
</dbReference>
<keyword evidence="4" id="KW-1185">Reference proteome</keyword>
<dbReference type="GO" id="GO:0016887">
    <property type="term" value="F:ATP hydrolysis activity"/>
    <property type="evidence" value="ECO:0007669"/>
    <property type="project" value="InterPro"/>
</dbReference>
<feature type="domain" description="ArsA/GET3 Anion-transporting ATPase-like" evidence="2">
    <location>
        <begin position="10"/>
        <end position="314"/>
    </location>
</feature>
<name>A0A542ZDI2_9ACTN</name>
<sequence length="321" mass="35415">MSTAPWHDRRILFFGGKGGVGKTTLASAMAMAKARQGERVLVVSTDPAHNLGHLWDETVGAGQVPLTNGVWGTELDPTQIAREHVRAVSRTVRGLMPEHLHKRVDDYFALTLEAPGTHESALVDAMGRLVLEGFEEYDTLVFDTAPTGHTTRLLEMPRLMQMWTDGLLASRDRADRFSDAIRGLDGDRRAPDAVDVRNSRIRHLLEERRTRFIQVQEILGDPVLTGFMVVTLPERLPTLESLALHEQLCALGMGVPAVLINRCSAPDAPQWRIDEEARNIEEITARVDAPVLQIPVLERPMTGLDAVTAMADALQTAMGGR</sequence>
<dbReference type="NCBIfam" id="TIGR00345">
    <property type="entry name" value="GET3_arsA_TRC40"/>
    <property type="match status" value="1"/>
</dbReference>
<dbReference type="Pfam" id="PF02374">
    <property type="entry name" value="ArsA_ATPase"/>
    <property type="match status" value="1"/>
</dbReference>
<dbReference type="InterPro" id="IPR016300">
    <property type="entry name" value="ATPase_ArsA/GET3"/>
</dbReference>
<dbReference type="AlphaFoldDB" id="A0A542ZDI2"/>
<dbReference type="PANTHER" id="PTHR10803:SF3">
    <property type="entry name" value="ATPASE GET3"/>
    <property type="match status" value="1"/>
</dbReference>
<evidence type="ECO:0000259" key="2">
    <source>
        <dbReference type="Pfam" id="PF02374"/>
    </source>
</evidence>
<dbReference type="Gene3D" id="3.40.50.300">
    <property type="entry name" value="P-loop containing nucleotide triphosphate hydrolases"/>
    <property type="match status" value="1"/>
</dbReference>
<dbReference type="PANTHER" id="PTHR10803">
    <property type="entry name" value="ARSENICAL PUMP-DRIVING ATPASE ARSENITE-TRANSLOCATING ATPASE"/>
    <property type="match status" value="1"/>
</dbReference>
<dbReference type="InterPro" id="IPR027417">
    <property type="entry name" value="P-loop_NTPase"/>
</dbReference>
<dbReference type="RefSeq" id="WP_142094195.1">
    <property type="nucleotide sequence ID" value="NZ_BAAAMD010000002.1"/>
</dbReference>
<dbReference type="EMBL" id="VFOR01000002">
    <property type="protein sequence ID" value="TQL58403.1"/>
    <property type="molecule type" value="Genomic_DNA"/>
</dbReference>
<evidence type="ECO:0000256" key="1">
    <source>
        <dbReference type="ARBA" id="ARBA00011040"/>
    </source>
</evidence>
<gene>
    <name evidence="3" type="ORF">FB460_2265</name>
</gene>
<evidence type="ECO:0000313" key="3">
    <source>
        <dbReference type="EMBL" id="TQL58403.1"/>
    </source>
</evidence>
<dbReference type="GO" id="GO:0005524">
    <property type="term" value="F:ATP binding"/>
    <property type="evidence" value="ECO:0007669"/>
    <property type="project" value="UniProtKB-KW"/>
</dbReference>
<proteinExistence type="inferred from homology"/>
<comment type="similarity">
    <text evidence="1">Belongs to the arsA ATPase family.</text>
</comment>
<comment type="caution">
    <text evidence="3">The sequence shown here is derived from an EMBL/GenBank/DDBJ whole genome shotgun (WGS) entry which is preliminary data.</text>
</comment>